<keyword evidence="4" id="KW-1185">Reference proteome</keyword>
<gene>
    <name evidence="3" type="ORF">EDC19_1309</name>
</gene>
<comment type="caution">
    <text evidence="3">The sequence shown here is derived from an EMBL/GenBank/DDBJ whole genome shotgun (WGS) entry which is preliminary data.</text>
</comment>
<dbReference type="NCBIfam" id="TIGR02532">
    <property type="entry name" value="IV_pilin_GFxxxE"/>
    <property type="match status" value="1"/>
</dbReference>
<evidence type="ECO:0000313" key="4">
    <source>
        <dbReference type="Proteomes" id="UP000294545"/>
    </source>
</evidence>
<evidence type="ECO:0000256" key="1">
    <source>
        <dbReference type="SAM" id="MobiDB-lite"/>
    </source>
</evidence>
<feature type="transmembrane region" description="Helical" evidence="2">
    <location>
        <begin position="6"/>
        <end position="28"/>
    </location>
</feature>
<organism evidence="3 4">
    <name type="scientific">Natranaerovirga hydrolytica</name>
    <dbReference type="NCBI Taxonomy" id="680378"/>
    <lineage>
        <taxon>Bacteria</taxon>
        <taxon>Bacillati</taxon>
        <taxon>Bacillota</taxon>
        <taxon>Clostridia</taxon>
        <taxon>Lachnospirales</taxon>
        <taxon>Natranaerovirgaceae</taxon>
        <taxon>Natranaerovirga</taxon>
    </lineage>
</organism>
<evidence type="ECO:0000313" key="3">
    <source>
        <dbReference type="EMBL" id="TCK93130.1"/>
    </source>
</evidence>
<name>A0A4R1MM15_9FIRM</name>
<protein>
    <submittedName>
        <fullName evidence="3">Prepilin-type N-terminal cleavage/methylation domain-containing protein</fullName>
    </submittedName>
</protein>
<dbReference type="SUPFAM" id="SSF54523">
    <property type="entry name" value="Pili subunits"/>
    <property type="match status" value="1"/>
</dbReference>
<keyword evidence="2" id="KW-0812">Transmembrane</keyword>
<dbReference type="Pfam" id="PF07963">
    <property type="entry name" value="N_methyl"/>
    <property type="match status" value="1"/>
</dbReference>
<proteinExistence type="predicted"/>
<sequence length="119" mass="13662">MDRKYDGFILVELIVVIAILGIIVAVAVPRLTRLKSKAEESVCATNRKIVERMYSDFLVENDIDYVDSIFNQFLMDNFDEICPVDGEIRYEDGKVKCSVHEVESDGDEEESPRDEVPWL</sequence>
<keyword evidence="2" id="KW-1133">Transmembrane helix</keyword>
<dbReference type="Gene3D" id="3.30.700.10">
    <property type="entry name" value="Glycoprotein, Type 4 Pilin"/>
    <property type="match status" value="1"/>
</dbReference>
<feature type="region of interest" description="Disordered" evidence="1">
    <location>
        <begin position="100"/>
        <end position="119"/>
    </location>
</feature>
<dbReference type="RefSeq" id="WP_165868539.1">
    <property type="nucleotide sequence ID" value="NZ_SMGQ01000012.1"/>
</dbReference>
<keyword evidence="2" id="KW-0472">Membrane</keyword>
<dbReference type="Proteomes" id="UP000294545">
    <property type="component" value="Unassembled WGS sequence"/>
</dbReference>
<dbReference type="AlphaFoldDB" id="A0A4R1MM15"/>
<reference evidence="3 4" key="1">
    <citation type="submission" date="2019-03" db="EMBL/GenBank/DDBJ databases">
        <title>Genomic Encyclopedia of Type Strains, Phase IV (KMG-IV): sequencing the most valuable type-strain genomes for metagenomic binning, comparative biology and taxonomic classification.</title>
        <authorList>
            <person name="Goeker M."/>
        </authorList>
    </citation>
    <scope>NUCLEOTIDE SEQUENCE [LARGE SCALE GENOMIC DNA]</scope>
    <source>
        <strain evidence="3 4">DSM 24176</strain>
    </source>
</reference>
<dbReference type="InterPro" id="IPR045584">
    <property type="entry name" value="Pilin-like"/>
</dbReference>
<accession>A0A4R1MM15</accession>
<dbReference type="EMBL" id="SMGQ01000012">
    <property type="protein sequence ID" value="TCK93130.1"/>
    <property type="molecule type" value="Genomic_DNA"/>
</dbReference>
<evidence type="ECO:0000256" key="2">
    <source>
        <dbReference type="SAM" id="Phobius"/>
    </source>
</evidence>
<dbReference type="InterPro" id="IPR012902">
    <property type="entry name" value="N_methyl_site"/>
</dbReference>